<dbReference type="InterPro" id="IPR046848">
    <property type="entry name" value="E_motif"/>
</dbReference>
<dbReference type="GO" id="GO:0003723">
    <property type="term" value="F:RNA binding"/>
    <property type="evidence" value="ECO:0007669"/>
    <property type="project" value="InterPro"/>
</dbReference>
<dbReference type="EMBL" id="VOIH02000012">
    <property type="protein sequence ID" value="KAF3432177.1"/>
    <property type="molecule type" value="Genomic_DNA"/>
</dbReference>
<gene>
    <name evidence="5" type="ORF">FNV43_RR26916</name>
</gene>
<dbReference type="FunFam" id="1.25.40.10:FF:000344">
    <property type="entry name" value="Pentatricopeptide repeat-containing protein"/>
    <property type="match status" value="1"/>
</dbReference>
<sequence length="639" mass="72388">MLNAHAVITNYVSPNFHQKFQRRGNANAMLWRRRLTKLNFTPSTFKLFSLLHTQDCSFRPVPLTKEAFTYILQSCRSNTNQLQQIHGLLLTTGLSLKNSLVTCLLTNLTLLGNMSYARKLFDEMHKPRTFLWNTLIKGYTKNHIFIEAASVYREMRLVGVLPDSFTFPFVVKACAELPDIWVCSAVHAHVVKFGLEFVAMVRTELMLMYVRFGELDLADFLFGSMVERDLVSWNALIASLVQNGHASKALALFRQMGMAGIKPDAATIVSVLSGCGQLGCLEIGEEIYEVSRKEGIECNIIVDNARLDMCVKCGNVAKAKNMFEEMPKRNVITWSTMILGYAINGESEKALGLFSRMQKEDVEPNYVTFLGVLSACSHAGLVNEGRAYFDYMARSNDKNVQPRKEHYACMVDLFGRSGHLGEAYRFIKSMPIEPDAGVWGALLGACAIHQNIELGEHVADQIFQLAPDSSSYLVLMSNMYAASGRWDCVDKVRLRMRKRGVKKIAAYSSVEFEGEFHIFYGGDRSHPQSSLIFEKLDELLKEMRSMGYIPNTSSVFHDVETEEKEATLTAHSEKLAITFGLLNVNPEFPIRVMKNLRICDDCHTFSKYVSKLTSREIIIRDKIRFHHFKNGLCSCKDFW</sequence>
<reference evidence="5" key="1">
    <citation type="submission" date="2020-03" db="EMBL/GenBank/DDBJ databases">
        <title>A high-quality chromosome-level genome assembly of a woody plant with both climbing and erect habits, Rhamnella rubrinervis.</title>
        <authorList>
            <person name="Lu Z."/>
            <person name="Yang Y."/>
            <person name="Zhu X."/>
            <person name="Sun Y."/>
        </authorList>
    </citation>
    <scope>NUCLEOTIDE SEQUENCE</scope>
    <source>
        <strain evidence="5">BYM</strain>
        <tissue evidence="5">Leaf</tissue>
    </source>
</reference>
<dbReference type="FunFam" id="1.25.40.10:FF:000366">
    <property type="entry name" value="Pentatricopeptide (PPR) repeat-containing protein"/>
    <property type="match status" value="1"/>
</dbReference>
<dbReference type="InterPro" id="IPR011990">
    <property type="entry name" value="TPR-like_helical_dom_sf"/>
</dbReference>
<evidence type="ECO:0000259" key="4">
    <source>
        <dbReference type="Pfam" id="PF14432"/>
    </source>
</evidence>
<dbReference type="Pfam" id="PF20430">
    <property type="entry name" value="Eplus_motif"/>
    <property type="match status" value="1"/>
</dbReference>
<name>A0A8K0GK38_9ROSA</name>
<dbReference type="Pfam" id="PF01535">
    <property type="entry name" value="PPR"/>
    <property type="match status" value="1"/>
</dbReference>
<dbReference type="Proteomes" id="UP000796880">
    <property type="component" value="Unassembled WGS sequence"/>
</dbReference>
<protein>
    <recommendedName>
        <fullName evidence="4">DYW domain-containing protein</fullName>
    </recommendedName>
</protein>
<dbReference type="FunFam" id="1.25.40.10:FF:000031">
    <property type="entry name" value="Pentatricopeptide repeat-containing protein mitochondrial"/>
    <property type="match status" value="1"/>
</dbReference>
<feature type="repeat" description="PPR" evidence="3">
    <location>
        <begin position="330"/>
        <end position="364"/>
    </location>
</feature>
<dbReference type="InterPro" id="IPR046960">
    <property type="entry name" value="PPR_At4g14850-like_plant"/>
</dbReference>
<keyword evidence="6" id="KW-1185">Reference proteome</keyword>
<feature type="repeat" description="PPR" evidence="3">
    <location>
        <begin position="229"/>
        <end position="263"/>
    </location>
</feature>
<proteinExistence type="inferred from homology"/>
<feature type="repeat" description="PPR" evidence="3">
    <location>
        <begin position="128"/>
        <end position="162"/>
    </location>
</feature>
<evidence type="ECO:0000313" key="6">
    <source>
        <dbReference type="Proteomes" id="UP000796880"/>
    </source>
</evidence>
<organism evidence="5 6">
    <name type="scientific">Rhamnella rubrinervis</name>
    <dbReference type="NCBI Taxonomy" id="2594499"/>
    <lineage>
        <taxon>Eukaryota</taxon>
        <taxon>Viridiplantae</taxon>
        <taxon>Streptophyta</taxon>
        <taxon>Embryophyta</taxon>
        <taxon>Tracheophyta</taxon>
        <taxon>Spermatophyta</taxon>
        <taxon>Magnoliopsida</taxon>
        <taxon>eudicotyledons</taxon>
        <taxon>Gunneridae</taxon>
        <taxon>Pentapetalae</taxon>
        <taxon>rosids</taxon>
        <taxon>fabids</taxon>
        <taxon>Rosales</taxon>
        <taxon>Rhamnaceae</taxon>
        <taxon>rhamnoid group</taxon>
        <taxon>Rhamneae</taxon>
        <taxon>Rhamnella</taxon>
    </lineage>
</organism>
<dbReference type="GO" id="GO:0009451">
    <property type="term" value="P:RNA modification"/>
    <property type="evidence" value="ECO:0007669"/>
    <property type="project" value="InterPro"/>
</dbReference>
<evidence type="ECO:0000256" key="2">
    <source>
        <dbReference type="ARBA" id="ARBA00022737"/>
    </source>
</evidence>
<dbReference type="AlphaFoldDB" id="A0A8K0GK38"/>
<evidence type="ECO:0000313" key="5">
    <source>
        <dbReference type="EMBL" id="KAF3432177.1"/>
    </source>
</evidence>
<accession>A0A8K0GK38</accession>
<comment type="caution">
    <text evidence="5">The sequence shown here is derived from an EMBL/GenBank/DDBJ whole genome shotgun (WGS) entry which is preliminary data.</text>
</comment>
<dbReference type="Gene3D" id="1.25.40.10">
    <property type="entry name" value="Tetratricopeptide repeat domain"/>
    <property type="match status" value="3"/>
</dbReference>
<comment type="similarity">
    <text evidence="1">Belongs to the PPR family. PCMP-H subfamily.</text>
</comment>
<dbReference type="InterPro" id="IPR032867">
    <property type="entry name" value="DYW_dom"/>
</dbReference>
<dbReference type="Pfam" id="PF14432">
    <property type="entry name" value="DYW_deaminase"/>
    <property type="match status" value="1"/>
</dbReference>
<dbReference type="Pfam" id="PF20431">
    <property type="entry name" value="E_motif"/>
    <property type="match status" value="1"/>
</dbReference>
<dbReference type="OrthoDB" id="727945at2759"/>
<feature type="domain" description="DYW" evidence="4">
    <location>
        <begin position="547"/>
        <end position="639"/>
    </location>
</feature>
<dbReference type="Pfam" id="PF13041">
    <property type="entry name" value="PPR_2"/>
    <property type="match status" value="3"/>
</dbReference>
<evidence type="ECO:0000256" key="1">
    <source>
        <dbReference type="ARBA" id="ARBA00006643"/>
    </source>
</evidence>
<dbReference type="GO" id="GO:0008270">
    <property type="term" value="F:zinc ion binding"/>
    <property type="evidence" value="ECO:0007669"/>
    <property type="project" value="InterPro"/>
</dbReference>
<dbReference type="InterPro" id="IPR046849">
    <property type="entry name" value="E2_motif"/>
</dbReference>
<dbReference type="InterPro" id="IPR002885">
    <property type="entry name" value="PPR_rpt"/>
</dbReference>
<dbReference type="PANTHER" id="PTHR47926:SF347">
    <property type="entry name" value="PENTATRICOPEPTIDE REPEAT-CONTAINING PROTEIN"/>
    <property type="match status" value="1"/>
</dbReference>
<dbReference type="PROSITE" id="PS51375">
    <property type="entry name" value="PPR"/>
    <property type="match status" value="3"/>
</dbReference>
<keyword evidence="2" id="KW-0677">Repeat</keyword>
<evidence type="ECO:0000256" key="3">
    <source>
        <dbReference type="PROSITE-ProRule" id="PRU00708"/>
    </source>
</evidence>
<dbReference type="PANTHER" id="PTHR47926">
    <property type="entry name" value="PENTATRICOPEPTIDE REPEAT-CONTAINING PROTEIN"/>
    <property type="match status" value="1"/>
</dbReference>
<dbReference type="NCBIfam" id="TIGR00756">
    <property type="entry name" value="PPR"/>
    <property type="match status" value="3"/>
</dbReference>